<evidence type="ECO:0000256" key="3">
    <source>
        <dbReference type="PROSITE-ProRule" id="PRU00339"/>
    </source>
</evidence>
<dbReference type="InterPro" id="IPR019734">
    <property type="entry name" value="TPR_rpt"/>
</dbReference>
<dbReference type="OrthoDB" id="9768142at2"/>
<dbReference type="PROSITE" id="PS50005">
    <property type="entry name" value="TPR"/>
    <property type="match status" value="1"/>
</dbReference>
<name>L0GVU2_9GAMM</name>
<dbReference type="InterPro" id="IPR032519">
    <property type="entry name" value="YbgF_tri"/>
</dbReference>
<dbReference type="AlphaFoldDB" id="L0GVU2"/>
<evidence type="ECO:0000259" key="6">
    <source>
        <dbReference type="Pfam" id="PF16331"/>
    </source>
</evidence>
<evidence type="ECO:0000313" key="7">
    <source>
        <dbReference type="EMBL" id="AGA89424.1"/>
    </source>
</evidence>
<feature type="repeat" description="TPR" evidence="3">
    <location>
        <begin position="180"/>
        <end position="213"/>
    </location>
</feature>
<dbReference type="HOGENOM" id="CLU_044315_2_0_6"/>
<proteinExistence type="inferred from homology"/>
<evidence type="ECO:0000256" key="1">
    <source>
        <dbReference type="ARBA" id="ARBA00022729"/>
    </source>
</evidence>
<evidence type="ECO:0000313" key="8">
    <source>
        <dbReference type="Proteomes" id="UP000010816"/>
    </source>
</evidence>
<dbReference type="eggNOG" id="COG1729">
    <property type="taxonomic scope" value="Bacteria"/>
</dbReference>
<dbReference type="EMBL" id="CP003051">
    <property type="protein sequence ID" value="AGA89424.1"/>
    <property type="molecule type" value="Genomic_DNA"/>
</dbReference>
<dbReference type="RefSeq" id="WP_015279571.1">
    <property type="nucleotide sequence ID" value="NC_019940.1"/>
</dbReference>
<dbReference type="Pfam" id="PF16331">
    <property type="entry name" value="TolA_bind_tri"/>
    <property type="match status" value="1"/>
</dbReference>
<keyword evidence="1 2" id="KW-0732">Signal</keyword>
<keyword evidence="2" id="KW-0175">Coiled coil</keyword>
<evidence type="ECO:0000256" key="2">
    <source>
        <dbReference type="HAMAP-Rule" id="MF_02066"/>
    </source>
</evidence>
<dbReference type="GO" id="GO:0070206">
    <property type="term" value="P:protein trimerization"/>
    <property type="evidence" value="ECO:0007669"/>
    <property type="project" value="InterPro"/>
</dbReference>
<dbReference type="Pfam" id="PF13525">
    <property type="entry name" value="YfiO"/>
    <property type="match status" value="1"/>
</dbReference>
<evidence type="ECO:0000259" key="5">
    <source>
        <dbReference type="Pfam" id="PF13525"/>
    </source>
</evidence>
<keyword evidence="2" id="KW-0574">Periplasm</keyword>
<dbReference type="GO" id="GO:0043093">
    <property type="term" value="P:FtsZ-dependent cytokinesis"/>
    <property type="evidence" value="ECO:0007669"/>
    <property type="project" value="UniProtKB-UniRule"/>
</dbReference>
<comment type="function">
    <text evidence="2">Mediates coordination of peptidoglycan synthesis and outer membrane constriction during cell division.</text>
</comment>
<dbReference type="Gene3D" id="1.20.5.110">
    <property type="match status" value="1"/>
</dbReference>
<protein>
    <recommendedName>
        <fullName evidence="2">Cell division coordinator CpoB</fullName>
    </recommendedName>
</protein>
<dbReference type="KEGG" id="tmb:Thimo_0576"/>
<comment type="similarity">
    <text evidence="2">Belongs to the CpoB family.</text>
</comment>
<comment type="subcellular location">
    <subcellularLocation>
        <location evidence="2">Periplasm</location>
    </subcellularLocation>
</comment>
<gene>
    <name evidence="2" type="primary">cpoB</name>
    <name evidence="7" type="ORF">Thimo_0576</name>
</gene>
<dbReference type="NCBIfam" id="TIGR02795">
    <property type="entry name" value="tol_pal_ybgF"/>
    <property type="match status" value="1"/>
</dbReference>
<feature type="domain" description="Outer membrane lipoprotein BamD-like" evidence="5">
    <location>
        <begin position="143"/>
        <end position="214"/>
    </location>
</feature>
<dbReference type="InterPro" id="IPR039565">
    <property type="entry name" value="BamD-like"/>
</dbReference>
<dbReference type="Pfam" id="PF13174">
    <property type="entry name" value="TPR_6"/>
    <property type="match status" value="1"/>
</dbReference>
<keyword evidence="3" id="KW-0802">TPR repeat</keyword>
<feature type="chain" id="PRO_5009992194" description="Cell division coordinator CpoB" evidence="2">
    <location>
        <begin position="22"/>
        <end position="268"/>
    </location>
</feature>
<feature type="region of interest" description="Disordered" evidence="4">
    <location>
        <begin position="106"/>
        <end position="142"/>
    </location>
</feature>
<feature type="domain" description="YbgF trimerisation" evidence="6">
    <location>
        <begin position="24"/>
        <end position="75"/>
    </location>
</feature>
<dbReference type="Gene3D" id="1.25.40.10">
    <property type="entry name" value="Tetratricopeptide repeat domain"/>
    <property type="match status" value="1"/>
</dbReference>
<dbReference type="Proteomes" id="UP000010816">
    <property type="component" value="Chromosome"/>
</dbReference>
<dbReference type="InterPro" id="IPR034706">
    <property type="entry name" value="CpoB"/>
</dbReference>
<keyword evidence="2" id="KW-0132">Cell division</keyword>
<dbReference type="STRING" id="765912.Thimo_0576"/>
<feature type="coiled-coil region" evidence="2">
    <location>
        <begin position="48"/>
        <end position="75"/>
    </location>
</feature>
<dbReference type="SUPFAM" id="SSF48452">
    <property type="entry name" value="TPR-like"/>
    <property type="match status" value="1"/>
</dbReference>
<evidence type="ECO:0000256" key="4">
    <source>
        <dbReference type="SAM" id="MobiDB-lite"/>
    </source>
</evidence>
<accession>L0GVU2</accession>
<organism evidence="7 8">
    <name type="scientific">Thioflavicoccus mobilis 8321</name>
    <dbReference type="NCBI Taxonomy" id="765912"/>
    <lineage>
        <taxon>Bacteria</taxon>
        <taxon>Pseudomonadati</taxon>
        <taxon>Pseudomonadota</taxon>
        <taxon>Gammaproteobacteria</taxon>
        <taxon>Chromatiales</taxon>
        <taxon>Chromatiaceae</taxon>
        <taxon>Thioflavicoccus</taxon>
    </lineage>
</organism>
<dbReference type="GO" id="GO:0030288">
    <property type="term" value="C:outer membrane-bounded periplasmic space"/>
    <property type="evidence" value="ECO:0007669"/>
    <property type="project" value="UniProtKB-UniRule"/>
</dbReference>
<dbReference type="InterPro" id="IPR014162">
    <property type="entry name" value="CpoB_C"/>
</dbReference>
<keyword evidence="8" id="KW-1185">Reference proteome</keyword>
<reference evidence="7 8" key="1">
    <citation type="submission" date="2011-09" db="EMBL/GenBank/DDBJ databases">
        <title>Complete sequence of chromosome of Thioflavicoccus mobilis 8321.</title>
        <authorList>
            <consortium name="US DOE Joint Genome Institute"/>
            <person name="Lucas S."/>
            <person name="Han J."/>
            <person name="Lapidus A."/>
            <person name="Cheng J.-F."/>
            <person name="Goodwin L."/>
            <person name="Pitluck S."/>
            <person name="Peters L."/>
            <person name="Ovchinnikova G."/>
            <person name="Lu M."/>
            <person name="Detter J.C."/>
            <person name="Han C."/>
            <person name="Tapia R."/>
            <person name="Land M."/>
            <person name="Hauser L."/>
            <person name="Kyrpides N."/>
            <person name="Ivanova N."/>
            <person name="Pagani I."/>
            <person name="Vogl K."/>
            <person name="Liu Z."/>
            <person name="Imhoff J."/>
            <person name="Thiel V."/>
            <person name="Frigaard N.-U."/>
            <person name="Bryant D."/>
            <person name="Woyke T."/>
        </authorList>
    </citation>
    <scope>NUCLEOTIDE SEQUENCE [LARGE SCALE GENOMIC DNA]</scope>
    <source>
        <strain evidence="7 8">8321</strain>
    </source>
</reference>
<feature type="signal peptide" evidence="2">
    <location>
        <begin position="1"/>
        <end position="21"/>
    </location>
</feature>
<dbReference type="HAMAP" id="MF_02066">
    <property type="entry name" value="CpoB"/>
    <property type="match status" value="1"/>
</dbReference>
<sequence length="268" mass="29581" precursor="true">MRSTHLLALVIGVLLALPAAADSQLEARVARLERVLRNQAPSDLLLEVQRLRQDVQDLRGQVETQQHVLDLLQRQAAGVEPAGADASTEFRGRDDLDLSPPRGDFWGMGAADPTRDRDATVGSDAASGGVPTLPSPETSAGGEREAYQAAFGLLKERRYEDAIAAFEALLRNYPQGTYTDDALFWLGETYYVTRDYPDAIAQYDRLIADYPQSARLPSAMLKVGYIHDEEGRAEDARAIFEAIRARYPYSNEARLAADRLARMDGEGR</sequence>
<keyword evidence="2" id="KW-0131">Cell cycle</keyword>
<dbReference type="InterPro" id="IPR011990">
    <property type="entry name" value="TPR-like_helical_dom_sf"/>
</dbReference>